<keyword evidence="1" id="KW-0175">Coiled coil</keyword>
<feature type="region of interest" description="Disordered" evidence="2">
    <location>
        <begin position="394"/>
        <end position="415"/>
    </location>
</feature>
<evidence type="ECO:0000313" key="3">
    <source>
        <dbReference type="EMBL" id="KIO30922.1"/>
    </source>
</evidence>
<name>A0A0C3MB29_9AGAM</name>
<dbReference type="EMBL" id="KN822967">
    <property type="protein sequence ID" value="KIO30922.1"/>
    <property type="molecule type" value="Genomic_DNA"/>
</dbReference>
<feature type="coiled-coil region" evidence="1">
    <location>
        <begin position="196"/>
        <end position="256"/>
    </location>
</feature>
<organism evidence="3 4">
    <name type="scientific">Tulasnella calospora MUT 4182</name>
    <dbReference type="NCBI Taxonomy" id="1051891"/>
    <lineage>
        <taxon>Eukaryota</taxon>
        <taxon>Fungi</taxon>
        <taxon>Dikarya</taxon>
        <taxon>Basidiomycota</taxon>
        <taxon>Agaricomycotina</taxon>
        <taxon>Agaricomycetes</taxon>
        <taxon>Cantharellales</taxon>
        <taxon>Tulasnellaceae</taxon>
        <taxon>Tulasnella</taxon>
    </lineage>
</organism>
<feature type="coiled-coil region" evidence="1">
    <location>
        <begin position="287"/>
        <end position="322"/>
    </location>
</feature>
<feature type="region of interest" description="Disordered" evidence="2">
    <location>
        <begin position="486"/>
        <end position="510"/>
    </location>
</feature>
<dbReference type="GO" id="GO:1990904">
    <property type="term" value="C:ribonucleoprotein complex"/>
    <property type="evidence" value="ECO:0007669"/>
    <property type="project" value="TreeGrafter"/>
</dbReference>
<feature type="compositionally biased region" description="Basic and acidic residues" evidence="2">
    <location>
        <begin position="486"/>
        <end position="497"/>
    </location>
</feature>
<dbReference type="AlphaFoldDB" id="A0A0C3MB29"/>
<dbReference type="GO" id="GO:0003729">
    <property type="term" value="F:mRNA binding"/>
    <property type="evidence" value="ECO:0007669"/>
    <property type="project" value="TreeGrafter"/>
</dbReference>
<evidence type="ECO:0000313" key="4">
    <source>
        <dbReference type="Proteomes" id="UP000054248"/>
    </source>
</evidence>
<evidence type="ECO:0000256" key="1">
    <source>
        <dbReference type="SAM" id="Coils"/>
    </source>
</evidence>
<gene>
    <name evidence="3" type="ORF">M407DRAFT_242015</name>
</gene>
<evidence type="ECO:0000256" key="2">
    <source>
        <dbReference type="SAM" id="MobiDB-lite"/>
    </source>
</evidence>
<keyword evidence="4" id="KW-1185">Reference proteome</keyword>
<reference evidence="3 4" key="1">
    <citation type="submission" date="2014-04" db="EMBL/GenBank/DDBJ databases">
        <authorList>
            <consortium name="DOE Joint Genome Institute"/>
            <person name="Kuo A."/>
            <person name="Girlanda M."/>
            <person name="Perotto S."/>
            <person name="Kohler A."/>
            <person name="Nagy L.G."/>
            <person name="Floudas D."/>
            <person name="Copeland A."/>
            <person name="Barry K.W."/>
            <person name="Cichocki N."/>
            <person name="Veneault-Fourrey C."/>
            <person name="LaButti K."/>
            <person name="Lindquist E.A."/>
            <person name="Lipzen A."/>
            <person name="Lundell T."/>
            <person name="Morin E."/>
            <person name="Murat C."/>
            <person name="Sun H."/>
            <person name="Tunlid A."/>
            <person name="Henrissat B."/>
            <person name="Grigoriev I.V."/>
            <person name="Hibbett D.S."/>
            <person name="Martin F."/>
            <person name="Nordberg H.P."/>
            <person name="Cantor M.N."/>
            <person name="Hua S.X."/>
        </authorList>
    </citation>
    <scope>NUCLEOTIDE SEQUENCE [LARGE SCALE GENOMIC DNA]</scope>
    <source>
        <strain evidence="3 4">MUT 4182</strain>
    </source>
</reference>
<sequence length="510" mass="55821">MASAAAASKGSKKSDTKTEKAPATPPAHSKNVDLPATKSKIIDHDAGSSAIRGKPDPAAYNAEQEEIKKEIDALNVKLTAVKDKIGLATKGGSGNDKRTQLRAELDQIRSEQGDIKGGREKLLAQVKSIEEDVKKKVSELQAKKGKSPFKTTAEVDARVKQLEAQVESGSMKVLEEKRALAEINTLNRQRKTIEAFQSDQDAIDALRSEADELRKDLNNPETKALSEKYDTIKKELDDLKKEADDAYNSRNVLFEERDGLQKELDALYTRKRESAKAYREANDKWYAKQQEDRVRRAERAKAAREAAETEKKKELVERLRDEADAPAYQAEIEDCQTLIDFFSGNVTTSSTGLDARASNITGIPELNLRTVEADTNGLVELKKDEDDYFVASKKPKKGSKINGSAKPSGSAKAAEPVERFSVPLAKLSALASLSIPPPVSAAEVPQTIENLRIKKEWLTANQERKTAENKAEAERKIAALLSSLKMADDESGSKEANEEASGQVADASAA</sequence>
<dbReference type="GO" id="GO:0005783">
    <property type="term" value="C:endoplasmic reticulum"/>
    <property type="evidence" value="ECO:0007669"/>
    <property type="project" value="TreeGrafter"/>
</dbReference>
<accession>A0A0C3MB29</accession>
<reference evidence="4" key="2">
    <citation type="submission" date="2015-01" db="EMBL/GenBank/DDBJ databases">
        <title>Evolutionary Origins and Diversification of the Mycorrhizal Mutualists.</title>
        <authorList>
            <consortium name="DOE Joint Genome Institute"/>
            <consortium name="Mycorrhizal Genomics Consortium"/>
            <person name="Kohler A."/>
            <person name="Kuo A."/>
            <person name="Nagy L.G."/>
            <person name="Floudas D."/>
            <person name="Copeland A."/>
            <person name="Barry K.W."/>
            <person name="Cichocki N."/>
            <person name="Veneault-Fourrey C."/>
            <person name="LaButti K."/>
            <person name="Lindquist E.A."/>
            <person name="Lipzen A."/>
            <person name="Lundell T."/>
            <person name="Morin E."/>
            <person name="Murat C."/>
            <person name="Riley R."/>
            <person name="Ohm R."/>
            <person name="Sun H."/>
            <person name="Tunlid A."/>
            <person name="Henrissat B."/>
            <person name="Grigoriev I.V."/>
            <person name="Hibbett D.S."/>
            <person name="Martin F."/>
        </authorList>
    </citation>
    <scope>NUCLEOTIDE SEQUENCE [LARGE SCALE GENOMIC DNA]</scope>
    <source>
        <strain evidence="4">MUT 4182</strain>
    </source>
</reference>
<dbReference type="GO" id="GO:0042175">
    <property type="term" value="C:nuclear outer membrane-endoplasmic reticulum membrane network"/>
    <property type="evidence" value="ECO:0007669"/>
    <property type="project" value="TreeGrafter"/>
</dbReference>
<dbReference type="PANTHER" id="PTHR31027">
    <property type="entry name" value="NUCLEAR SEGREGATION PROTEIN BFR1"/>
    <property type="match status" value="1"/>
</dbReference>
<evidence type="ECO:0008006" key="5">
    <source>
        <dbReference type="Google" id="ProtNLM"/>
    </source>
</evidence>
<dbReference type="PANTHER" id="PTHR31027:SF2">
    <property type="entry name" value="LEBERCILIN DOMAIN-CONTAINING PROTEIN"/>
    <property type="match status" value="1"/>
</dbReference>
<feature type="region of interest" description="Disordered" evidence="2">
    <location>
        <begin position="1"/>
        <end position="56"/>
    </location>
</feature>
<proteinExistence type="predicted"/>
<protein>
    <recommendedName>
        <fullName evidence="5">Nuclear segregation protein Bfr1</fullName>
    </recommendedName>
</protein>
<dbReference type="InterPro" id="IPR039604">
    <property type="entry name" value="Bfr1"/>
</dbReference>
<dbReference type="STRING" id="1051891.A0A0C3MB29"/>
<dbReference type="OrthoDB" id="2195113at2759"/>
<dbReference type="Proteomes" id="UP000054248">
    <property type="component" value="Unassembled WGS sequence"/>
</dbReference>
<dbReference type="HOGENOM" id="CLU_023943_0_0_1"/>
<feature type="compositionally biased region" description="Low complexity" evidence="2">
    <location>
        <begin position="403"/>
        <end position="414"/>
    </location>
</feature>
<dbReference type="GO" id="GO:0008298">
    <property type="term" value="P:intracellular mRNA localization"/>
    <property type="evidence" value="ECO:0007669"/>
    <property type="project" value="TreeGrafter"/>
</dbReference>